<evidence type="ECO:0000313" key="2">
    <source>
        <dbReference type="EMBL" id="PYI21923.1"/>
    </source>
</evidence>
<dbReference type="EMBL" id="KZ825114">
    <property type="protein sequence ID" value="PYI21923.1"/>
    <property type="molecule type" value="Genomic_DNA"/>
</dbReference>
<feature type="compositionally biased region" description="Basic residues" evidence="1">
    <location>
        <begin position="1"/>
        <end position="17"/>
    </location>
</feature>
<sequence>MAKKKSKSRQRRERRRANAQQTSERAATTSTAGPSTVEVSSTLPTTETETEQAAPVEPTTEPPDASTQGGTTTVDQLAAELAKLTSLVDSVNLPPVYTYSLFIYHEPYGLGRRSATRATPGLNRALAVGVMDPERIGAVLSKIKPLEMLGLRDVYRSLFDRDLLDDVRDNKAGLVVRQDPEEEIRTIDHDCMGARYDLPWDRAVTILKALGVPTQEQLETLPPSVTGGVTVERDGRR</sequence>
<dbReference type="Proteomes" id="UP000249829">
    <property type="component" value="Unassembled WGS sequence"/>
</dbReference>
<dbReference type="AlphaFoldDB" id="A0A2V5HKE8"/>
<feature type="compositionally biased region" description="Polar residues" evidence="1">
    <location>
        <begin position="18"/>
        <end position="33"/>
    </location>
</feature>
<evidence type="ECO:0000256" key="1">
    <source>
        <dbReference type="SAM" id="MobiDB-lite"/>
    </source>
</evidence>
<organism evidence="2 3">
    <name type="scientific">Aspergillus violaceofuscus (strain CBS 115571)</name>
    <dbReference type="NCBI Taxonomy" id="1450538"/>
    <lineage>
        <taxon>Eukaryota</taxon>
        <taxon>Fungi</taxon>
        <taxon>Dikarya</taxon>
        <taxon>Ascomycota</taxon>
        <taxon>Pezizomycotina</taxon>
        <taxon>Eurotiomycetes</taxon>
        <taxon>Eurotiomycetidae</taxon>
        <taxon>Eurotiales</taxon>
        <taxon>Aspergillaceae</taxon>
        <taxon>Aspergillus</taxon>
    </lineage>
</organism>
<keyword evidence="3" id="KW-1185">Reference proteome</keyword>
<protein>
    <submittedName>
        <fullName evidence="2">Uncharacterized protein</fullName>
    </submittedName>
</protein>
<feature type="region of interest" description="Disordered" evidence="1">
    <location>
        <begin position="1"/>
        <end position="71"/>
    </location>
</feature>
<reference evidence="2 3" key="1">
    <citation type="submission" date="2018-02" db="EMBL/GenBank/DDBJ databases">
        <title>The genomes of Aspergillus section Nigri reveals drivers in fungal speciation.</title>
        <authorList>
            <consortium name="DOE Joint Genome Institute"/>
            <person name="Vesth T.C."/>
            <person name="Nybo J."/>
            <person name="Theobald S."/>
            <person name="Brandl J."/>
            <person name="Frisvad J.C."/>
            <person name="Nielsen K.F."/>
            <person name="Lyhne E.K."/>
            <person name="Kogle M.E."/>
            <person name="Kuo A."/>
            <person name="Riley R."/>
            <person name="Clum A."/>
            <person name="Nolan M."/>
            <person name="Lipzen A."/>
            <person name="Salamov A."/>
            <person name="Henrissat B."/>
            <person name="Wiebenga A."/>
            <person name="De vries R.P."/>
            <person name="Grigoriev I.V."/>
            <person name="Mortensen U.H."/>
            <person name="Andersen M.R."/>
            <person name="Baker S.E."/>
        </authorList>
    </citation>
    <scope>NUCLEOTIDE SEQUENCE [LARGE SCALE GENOMIC DNA]</scope>
    <source>
        <strain evidence="2 3">CBS 115571</strain>
    </source>
</reference>
<proteinExistence type="predicted"/>
<feature type="compositionally biased region" description="Low complexity" evidence="1">
    <location>
        <begin position="34"/>
        <end position="63"/>
    </location>
</feature>
<name>A0A2V5HKE8_ASPV1</name>
<evidence type="ECO:0000313" key="3">
    <source>
        <dbReference type="Proteomes" id="UP000249829"/>
    </source>
</evidence>
<gene>
    <name evidence="2" type="ORF">BO99DRAFT_53484</name>
</gene>
<accession>A0A2V5HKE8</accession>